<evidence type="ECO:0000256" key="2">
    <source>
        <dbReference type="ARBA" id="ARBA00013090"/>
    </source>
</evidence>
<feature type="active site" description="Proton donor/acceptor" evidence="7">
    <location>
        <position position="74"/>
    </location>
</feature>
<dbReference type="GO" id="GO:0008881">
    <property type="term" value="F:glutamate racemase activity"/>
    <property type="evidence" value="ECO:0007669"/>
    <property type="project" value="UniProtKB-UniRule"/>
</dbReference>
<dbReference type="OrthoDB" id="9801055at2"/>
<evidence type="ECO:0000256" key="3">
    <source>
        <dbReference type="ARBA" id="ARBA00022960"/>
    </source>
</evidence>
<dbReference type="HAMAP" id="MF_00258">
    <property type="entry name" value="Glu_racemase"/>
    <property type="match status" value="1"/>
</dbReference>
<dbReference type="PANTHER" id="PTHR21198">
    <property type="entry name" value="GLUTAMATE RACEMASE"/>
    <property type="match status" value="1"/>
</dbReference>
<dbReference type="PANTHER" id="PTHR21198:SF3">
    <property type="entry name" value="GLUTAMATE RACEMASE"/>
    <property type="match status" value="1"/>
</dbReference>
<dbReference type="GO" id="GO:0009252">
    <property type="term" value="P:peptidoglycan biosynthetic process"/>
    <property type="evidence" value="ECO:0007669"/>
    <property type="project" value="UniProtKB-UniRule"/>
</dbReference>
<comment type="catalytic activity">
    <reaction evidence="1 7">
        <text>L-glutamate = D-glutamate</text>
        <dbReference type="Rhea" id="RHEA:12813"/>
        <dbReference type="ChEBI" id="CHEBI:29985"/>
        <dbReference type="ChEBI" id="CHEBI:29986"/>
        <dbReference type="EC" id="5.1.1.3"/>
    </reaction>
</comment>
<dbReference type="GO" id="GO:0071555">
    <property type="term" value="P:cell wall organization"/>
    <property type="evidence" value="ECO:0007669"/>
    <property type="project" value="UniProtKB-KW"/>
</dbReference>
<dbReference type="InterPro" id="IPR018187">
    <property type="entry name" value="Asp/Glu_racemase_AS_1"/>
</dbReference>
<feature type="active site" description="Proton donor/acceptor" evidence="7">
    <location>
        <position position="183"/>
    </location>
</feature>
<dbReference type="Proteomes" id="UP000186341">
    <property type="component" value="Unassembled WGS sequence"/>
</dbReference>
<dbReference type="SUPFAM" id="SSF53681">
    <property type="entry name" value="Aspartate/glutamate racemase"/>
    <property type="match status" value="2"/>
</dbReference>
<dbReference type="InterPro" id="IPR004391">
    <property type="entry name" value="Glu_race"/>
</dbReference>
<dbReference type="Gene3D" id="3.40.50.1860">
    <property type="match status" value="2"/>
</dbReference>
<dbReference type="InterPro" id="IPR015942">
    <property type="entry name" value="Asp/Glu/hydantoin_racemase"/>
</dbReference>
<protein>
    <recommendedName>
        <fullName evidence="2 7">Glutamate racemase</fullName>
        <ecNumber evidence="2 7">5.1.1.3</ecNumber>
    </recommendedName>
</protein>
<dbReference type="GeneID" id="82202060"/>
<dbReference type="RefSeq" id="WP_075818006.1">
    <property type="nucleotide sequence ID" value="NZ_CAOUMU010000033.1"/>
</dbReference>
<dbReference type="GO" id="GO:0008360">
    <property type="term" value="P:regulation of cell shape"/>
    <property type="evidence" value="ECO:0007669"/>
    <property type="project" value="UniProtKB-KW"/>
</dbReference>
<keyword evidence="9" id="KW-1185">Reference proteome</keyword>
<evidence type="ECO:0000256" key="4">
    <source>
        <dbReference type="ARBA" id="ARBA00022984"/>
    </source>
</evidence>
<keyword evidence="3 7" id="KW-0133">Cell shape</keyword>
<dbReference type="UniPathway" id="UPA00219"/>
<comment type="function">
    <text evidence="7">Provides the (R)-glutamate required for cell wall biosynthesis.</text>
</comment>
<evidence type="ECO:0000256" key="5">
    <source>
        <dbReference type="ARBA" id="ARBA00023235"/>
    </source>
</evidence>
<evidence type="ECO:0000256" key="7">
    <source>
        <dbReference type="HAMAP-Rule" id="MF_00258"/>
    </source>
</evidence>
<comment type="caution">
    <text evidence="8">The sequence shown here is derived from an EMBL/GenBank/DDBJ whole genome shotgun (WGS) entry which is preliminary data.</text>
</comment>
<sequence>MNKNSPIGVFDSGLGGISVAAEAARQLEAENISYFGDSIHNPYGTKTKEEITQYCIEICDEFMKQNVKAIVIACNTATSACVPLLRKRYPVDIIGMEPALKVAADLGKGLKIAVWATRLTLEEEKFSKLMERFKKDESIVKIACPKLVRIVEDDRLDDKNLVRETLLEYLSLSENPDVIVLGCTHFIFYKEMLQKLVGDQIQVVDGNEGTVRHLKDILERKNLLNDSSQKGTIEFDNSLSEKKDQSKKLFDRISMEE</sequence>
<comment type="similarity">
    <text evidence="7">Belongs to the aspartate/glutamate racemases family.</text>
</comment>
<dbReference type="AlphaFoldDB" id="A0A1U7NI89"/>
<evidence type="ECO:0000256" key="6">
    <source>
        <dbReference type="ARBA" id="ARBA00023316"/>
    </source>
</evidence>
<evidence type="ECO:0000313" key="8">
    <source>
        <dbReference type="EMBL" id="OLU42023.1"/>
    </source>
</evidence>
<dbReference type="NCBIfam" id="TIGR00067">
    <property type="entry name" value="glut_race"/>
    <property type="match status" value="1"/>
</dbReference>
<keyword evidence="6 7" id="KW-0961">Cell wall biogenesis/degradation</keyword>
<dbReference type="InterPro" id="IPR001920">
    <property type="entry name" value="Asp/Glu_race"/>
</dbReference>
<feature type="binding site" evidence="7">
    <location>
        <begin position="184"/>
        <end position="185"/>
    </location>
    <ligand>
        <name>substrate</name>
    </ligand>
</feature>
<dbReference type="EMBL" id="MPJW01000068">
    <property type="protein sequence ID" value="OLU42023.1"/>
    <property type="molecule type" value="Genomic_DNA"/>
</dbReference>
<feature type="binding site" evidence="7">
    <location>
        <begin position="11"/>
        <end position="12"/>
    </location>
    <ligand>
        <name>substrate</name>
    </ligand>
</feature>
<dbReference type="EC" id="5.1.1.3" evidence="2 7"/>
<dbReference type="PROSITE" id="PS00923">
    <property type="entry name" value="ASP_GLU_RACEMASE_1"/>
    <property type="match status" value="1"/>
</dbReference>
<evidence type="ECO:0000313" key="9">
    <source>
        <dbReference type="Proteomes" id="UP000186341"/>
    </source>
</evidence>
<proteinExistence type="inferred from homology"/>
<organism evidence="8 9">
    <name type="scientific">Ileibacterium valens</name>
    <dbReference type="NCBI Taxonomy" id="1862668"/>
    <lineage>
        <taxon>Bacteria</taxon>
        <taxon>Bacillati</taxon>
        <taxon>Bacillota</taxon>
        <taxon>Erysipelotrichia</taxon>
        <taxon>Erysipelotrichales</taxon>
        <taxon>Erysipelotrichaceae</taxon>
        <taxon>Ileibacterium</taxon>
    </lineage>
</organism>
<feature type="binding site" evidence="7">
    <location>
        <begin position="43"/>
        <end position="44"/>
    </location>
    <ligand>
        <name>substrate</name>
    </ligand>
</feature>
<keyword evidence="5 7" id="KW-0413">Isomerase</keyword>
<accession>A0A1U7NI89</accession>
<evidence type="ECO:0000256" key="1">
    <source>
        <dbReference type="ARBA" id="ARBA00001602"/>
    </source>
</evidence>
<gene>
    <name evidence="7" type="primary">murI</name>
    <name evidence="8" type="ORF">BO222_02260</name>
</gene>
<feature type="binding site" evidence="7">
    <location>
        <begin position="75"/>
        <end position="76"/>
    </location>
    <ligand>
        <name>substrate</name>
    </ligand>
</feature>
<name>A0A1U7NI89_9FIRM</name>
<keyword evidence="4 7" id="KW-0573">Peptidoglycan synthesis</keyword>
<dbReference type="Pfam" id="PF01177">
    <property type="entry name" value="Asp_Glu_race"/>
    <property type="match status" value="1"/>
</dbReference>
<reference evidence="8 9" key="1">
    <citation type="submission" date="2016-11" db="EMBL/GenBank/DDBJ databases">
        <title>Description of two novel members of the family Erysipelotrichaceae: Ileibacterium lipovorans gen. nov., sp. nov. and Dubosiella newyorkensis, gen. nov., sp. nov.</title>
        <authorList>
            <person name="Cox L.M."/>
            <person name="Sohn J."/>
            <person name="Tyrrell K.L."/>
            <person name="Citron D.M."/>
            <person name="Lawson P.A."/>
            <person name="Patel N.B."/>
            <person name="Iizumi T."/>
            <person name="Perez-Perez G.I."/>
            <person name="Goldstein E.J."/>
            <person name="Blaser M.J."/>
        </authorList>
    </citation>
    <scope>NUCLEOTIDE SEQUENCE [LARGE SCALE GENOMIC DNA]</scope>
    <source>
        <strain evidence="8 9">NYU-BL-A3</strain>
    </source>
</reference>
<comment type="pathway">
    <text evidence="7">Cell wall biogenesis; peptidoglycan biosynthesis.</text>
</comment>